<dbReference type="SUPFAM" id="SSF48317">
    <property type="entry name" value="Acid phosphatase/Vanadium-dependent haloperoxidase"/>
    <property type="match status" value="1"/>
</dbReference>
<evidence type="ECO:0000256" key="6">
    <source>
        <dbReference type="ARBA" id="ARBA00023136"/>
    </source>
</evidence>
<feature type="transmembrane region" description="Helical" evidence="7">
    <location>
        <begin position="13"/>
        <end position="32"/>
    </location>
</feature>
<dbReference type="AlphaFoldDB" id="A0A553B9K2"/>
<proteinExistence type="predicted"/>
<feature type="transmembrane region" description="Helical" evidence="7">
    <location>
        <begin position="82"/>
        <end position="100"/>
    </location>
</feature>
<dbReference type="SMART" id="SM00014">
    <property type="entry name" value="acidPPc"/>
    <property type="match status" value="1"/>
</dbReference>
<reference evidence="9 10" key="1">
    <citation type="submission" date="2019-07" db="EMBL/GenBank/DDBJ databases">
        <title>Novel species of Flavobacterium.</title>
        <authorList>
            <person name="Liu Q."/>
            <person name="Xin Y.-H."/>
        </authorList>
    </citation>
    <scope>NUCLEOTIDE SEQUENCE [LARGE SCALE GENOMIC DNA]</scope>
    <source>
        <strain evidence="9 10">GSR22</strain>
    </source>
</reference>
<dbReference type="CDD" id="cd01610">
    <property type="entry name" value="PAP2_like"/>
    <property type="match status" value="1"/>
</dbReference>
<evidence type="ECO:0000256" key="1">
    <source>
        <dbReference type="ARBA" id="ARBA00004651"/>
    </source>
</evidence>
<keyword evidence="3 7" id="KW-0812">Transmembrane</keyword>
<gene>
    <name evidence="9" type="ORF">FNW11_16950</name>
</gene>
<evidence type="ECO:0000259" key="8">
    <source>
        <dbReference type="SMART" id="SM00014"/>
    </source>
</evidence>
<feature type="transmembrane region" description="Helical" evidence="7">
    <location>
        <begin position="52"/>
        <end position="76"/>
    </location>
</feature>
<name>A0A553B9K2_9FLAO</name>
<accession>A0A553B9K2</accession>
<keyword evidence="2" id="KW-1003">Cell membrane</keyword>
<dbReference type="InterPro" id="IPR036938">
    <property type="entry name" value="PAP2/HPO_sf"/>
</dbReference>
<evidence type="ECO:0000256" key="7">
    <source>
        <dbReference type="SAM" id="Phobius"/>
    </source>
</evidence>
<dbReference type="InterPro" id="IPR000326">
    <property type="entry name" value="PAP2/HPO"/>
</dbReference>
<protein>
    <submittedName>
        <fullName evidence="9">Phosphatase PAP2 family protein</fullName>
    </submittedName>
</protein>
<comment type="subcellular location">
    <subcellularLocation>
        <location evidence="1">Cell membrane</location>
        <topology evidence="1">Multi-pass membrane protein</topology>
    </subcellularLocation>
</comment>
<organism evidence="9 10">
    <name type="scientific">Flavobacterium gawalongense</name>
    <dbReference type="NCBI Taxonomy" id="2594432"/>
    <lineage>
        <taxon>Bacteria</taxon>
        <taxon>Pseudomonadati</taxon>
        <taxon>Bacteroidota</taxon>
        <taxon>Flavobacteriia</taxon>
        <taxon>Flavobacteriales</taxon>
        <taxon>Flavobacteriaceae</taxon>
        <taxon>Flavobacterium</taxon>
    </lineage>
</organism>
<dbReference type="PANTHER" id="PTHR14969">
    <property type="entry name" value="SPHINGOSINE-1-PHOSPHATE PHOSPHOHYDROLASE"/>
    <property type="match status" value="1"/>
</dbReference>
<dbReference type="OrthoDB" id="9773582at2"/>
<feature type="transmembrane region" description="Helical" evidence="7">
    <location>
        <begin position="181"/>
        <end position="203"/>
    </location>
</feature>
<evidence type="ECO:0000313" key="10">
    <source>
        <dbReference type="Proteomes" id="UP000318669"/>
    </source>
</evidence>
<keyword evidence="5 7" id="KW-1133">Transmembrane helix</keyword>
<feature type="transmembrane region" description="Helical" evidence="7">
    <location>
        <begin position="159"/>
        <end position="175"/>
    </location>
</feature>
<dbReference type="GO" id="GO:0016787">
    <property type="term" value="F:hydrolase activity"/>
    <property type="evidence" value="ECO:0007669"/>
    <property type="project" value="UniProtKB-KW"/>
</dbReference>
<dbReference type="RefSeq" id="WP_144065101.1">
    <property type="nucleotide sequence ID" value="NZ_VJZL01000061.1"/>
</dbReference>
<evidence type="ECO:0000256" key="5">
    <source>
        <dbReference type="ARBA" id="ARBA00022989"/>
    </source>
</evidence>
<keyword evidence="6 7" id="KW-0472">Membrane</keyword>
<dbReference type="Pfam" id="PF01569">
    <property type="entry name" value="PAP2"/>
    <property type="match status" value="1"/>
</dbReference>
<dbReference type="EMBL" id="VJZL01000061">
    <property type="protein sequence ID" value="TRX04917.1"/>
    <property type="molecule type" value="Genomic_DNA"/>
</dbReference>
<evidence type="ECO:0000256" key="2">
    <source>
        <dbReference type="ARBA" id="ARBA00022475"/>
    </source>
</evidence>
<dbReference type="PANTHER" id="PTHR14969:SF62">
    <property type="entry name" value="DECAPRENYLPHOSPHORYL-5-PHOSPHORIBOSE PHOSPHATASE RV3807C-RELATED"/>
    <property type="match status" value="1"/>
</dbReference>
<evidence type="ECO:0000256" key="3">
    <source>
        <dbReference type="ARBA" id="ARBA00022692"/>
    </source>
</evidence>
<sequence>MDTLLTLLYKNNLFYKINLLLTITIAVFLCVLSRTEGFIFLNSFHTKNLKIFFQNITFLGDGMFTFLVSSVILVFFKKHKKLALLLVLAYLVSGLFSQIFKTIITAPRPSVYFAVHKYKFYLDTFVNSRVGFRSFPSGHSASAFAMATIFSTYFTSKRVSVFSLVFGLLIGYSRIYLAHHFLIDVLGGALIGILFASLSIVWYDTISLKIIKIVTKQSRLILKPWGTTFPNSSITNG</sequence>
<evidence type="ECO:0000256" key="4">
    <source>
        <dbReference type="ARBA" id="ARBA00022801"/>
    </source>
</evidence>
<dbReference type="GO" id="GO:0005886">
    <property type="term" value="C:plasma membrane"/>
    <property type="evidence" value="ECO:0007669"/>
    <property type="project" value="UniProtKB-SubCell"/>
</dbReference>
<dbReference type="Gene3D" id="1.20.144.10">
    <property type="entry name" value="Phosphatidic acid phosphatase type 2/haloperoxidase"/>
    <property type="match status" value="2"/>
</dbReference>
<comment type="caution">
    <text evidence="9">The sequence shown here is derived from an EMBL/GenBank/DDBJ whole genome shotgun (WGS) entry which is preliminary data.</text>
</comment>
<evidence type="ECO:0000313" key="9">
    <source>
        <dbReference type="EMBL" id="TRX04917.1"/>
    </source>
</evidence>
<dbReference type="Proteomes" id="UP000318669">
    <property type="component" value="Unassembled WGS sequence"/>
</dbReference>
<feature type="domain" description="Phosphatidic acid phosphatase type 2/haloperoxidase" evidence="8">
    <location>
        <begin position="84"/>
        <end position="200"/>
    </location>
</feature>
<keyword evidence="4" id="KW-0378">Hydrolase</keyword>